<dbReference type="InterPro" id="IPR036291">
    <property type="entry name" value="NAD(P)-bd_dom_sf"/>
</dbReference>
<keyword evidence="7" id="KW-0670">Pyruvate</keyword>
<dbReference type="SUPFAM" id="SSF52283">
    <property type="entry name" value="Formate/glycerate dehydrogenase catalytic domain-like"/>
    <property type="match status" value="1"/>
</dbReference>
<dbReference type="GO" id="GO:0005829">
    <property type="term" value="C:cytosol"/>
    <property type="evidence" value="ECO:0007669"/>
    <property type="project" value="TreeGrafter"/>
</dbReference>
<gene>
    <name evidence="7" type="ORF">FHW16_001950</name>
</gene>
<dbReference type="CDD" id="cd12156">
    <property type="entry name" value="HPPR"/>
    <property type="match status" value="1"/>
</dbReference>
<keyword evidence="2 4" id="KW-0560">Oxidoreductase</keyword>
<feature type="domain" description="D-isomer specific 2-hydroxyacid dehydrogenase NAD-binding" evidence="6">
    <location>
        <begin position="110"/>
        <end position="282"/>
    </location>
</feature>
<dbReference type="Proteomes" id="UP000549052">
    <property type="component" value="Unassembled WGS sequence"/>
</dbReference>
<comment type="caution">
    <text evidence="7">The sequence shown here is derived from an EMBL/GenBank/DDBJ whole genome shotgun (WGS) entry which is preliminary data.</text>
</comment>
<dbReference type="PANTHER" id="PTHR10996:SF178">
    <property type="entry name" value="2-HYDROXYACID DEHYDROGENASE YGL185C-RELATED"/>
    <property type="match status" value="1"/>
</dbReference>
<dbReference type="Gene3D" id="3.40.50.720">
    <property type="entry name" value="NAD(P)-binding Rossmann-like Domain"/>
    <property type="match status" value="2"/>
</dbReference>
<dbReference type="InterPro" id="IPR006139">
    <property type="entry name" value="D-isomer_2_OHA_DH_cat_dom"/>
</dbReference>
<keyword evidence="3" id="KW-0520">NAD</keyword>
<dbReference type="RefSeq" id="WP_182548846.1">
    <property type="nucleotide sequence ID" value="NZ_JACGXN010000001.1"/>
</dbReference>
<evidence type="ECO:0000313" key="7">
    <source>
        <dbReference type="EMBL" id="MBA8878268.1"/>
    </source>
</evidence>
<feature type="domain" description="D-isomer specific 2-hydroxyacid dehydrogenase catalytic" evidence="5">
    <location>
        <begin position="6"/>
        <end position="307"/>
    </location>
</feature>
<evidence type="ECO:0000256" key="4">
    <source>
        <dbReference type="RuleBase" id="RU003719"/>
    </source>
</evidence>
<dbReference type="Pfam" id="PF00389">
    <property type="entry name" value="2-Hacid_dh"/>
    <property type="match status" value="1"/>
</dbReference>
<organism evidence="7 8">
    <name type="scientific">Phyllobacterium myrsinacearum</name>
    <dbReference type="NCBI Taxonomy" id="28101"/>
    <lineage>
        <taxon>Bacteria</taxon>
        <taxon>Pseudomonadati</taxon>
        <taxon>Pseudomonadota</taxon>
        <taxon>Alphaproteobacteria</taxon>
        <taxon>Hyphomicrobiales</taxon>
        <taxon>Phyllobacteriaceae</taxon>
        <taxon>Phyllobacterium</taxon>
    </lineage>
</organism>
<protein>
    <submittedName>
        <fullName evidence="7">Hydroxypyruvate reductase 2</fullName>
    </submittedName>
</protein>
<comment type="similarity">
    <text evidence="4">Belongs to the D-isomer specific 2-hydroxyacid dehydrogenase family.</text>
</comment>
<name>A0A839EIU7_9HYPH</name>
<dbReference type="GO" id="GO:0051287">
    <property type="term" value="F:NAD binding"/>
    <property type="evidence" value="ECO:0007669"/>
    <property type="project" value="InterPro"/>
</dbReference>
<dbReference type="FunFam" id="3.40.50.720:FF:000213">
    <property type="entry name" value="Putative 2-hydroxyacid dehydrogenase"/>
    <property type="match status" value="1"/>
</dbReference>
<dbReference type="InterPro" id="IPR050223">
    <property type="entry name" value="D-isomer_2-hydroxyacid_DH"/>
</dbReference>
<dbReference type="InterPro" id="IPR006140">
    <property type="entry name" value="D-isomer_DH_NAD-bd"/>
</dbReference>
<evidence type="ECO:0000313" key="8">
    <source>
        <dbReference type="Proteomes" id="UP000549052"/>
    </source>
</evidence>
<evidence type="ECO:0000259" key="6">
    <source>
        <dbReference type="Pfam" id="PF02826"/>
    </source>
</evidence>
<keyword evidence="1" id="KW-0521">NADP</keyword>
<evidence type="ECO:0000259" key="5">
    <source>
        <dbReference type="Pfam" id="PF00389"/>
    </source>
</evidence>
<evidence type="ECO:0000256" key="1">
    <source>
        <dbReference type="ARBA" id="ARBA00022857"/>
    </source>
</evidence>
<dbReference type="GO" id="GO:0016618">
    <property type="term" value="F:hydroxypyruvate reductase [NAD(P)H] activity"/>
    <property type="evidence" value="ECO:0007669"/>
    <property type="project" value="TreeGrafter"/>
</dbReference>
<sequence length="308" mass="33348">MTKQPVLVLGPLMPYLLAELEKRYAIEKLYEEKDALKFLQENAGRFRAAVTSTFTGITADMIDLLPQVEIISSFGVGTDSLDVAYANTKGIRVANTPDVLNEDTANMALLLLLASTRDLVKNDRFVREGRWAKGENAPLASGIEGKRVGLVGLGRIGSVIAQKLLAFGCDVAYHTRNKKPDAPYTYYENLVELARDSAALIAILPGGDATQGVISREVLKALGPDGTFVNVARGTVVDEVALVELLQSGELGRAGLDVFADEPKVPEALFKLDNVVLQPHMGSATEETRRAMADRVVTNLEGYFAEKP</sequence>
<evidence type="ECO:0000256" key="2">
    <source>
        <dbReference type="ARBA" id="ARBA00023002"/>
    </source>
</evidence>
<keyword evidence="8" id="KW-1185">Reference proteome</keyword>
<dbReference type="SUPFAM" id="SSF51735">
    <property type="entry name" value="NAD(P)-binding Rossmann-fold domains"/>
    <property type="match status" value="1"/>
</dbReference>
<reference evidence="7 8" key="1">
    <citation type="submission" date="2020-07" db="EMBL/GenBank/DDBJ databases">
        <title>Genomic Encyclopedia of Type Strains, Phase IV (KMG-V): Genome sequencing to study the core and pangenomes of soil and plant-associated prokaryotes.</title>
        <authorList>
            <person name="Whitman W."/>
        </authorList>
    </citation>
    <scope>NUCLEOTIDE SEQUENCE [LARGE SCALE GENOMIC DNA]</scope>
    <source>
        <strain evidence="7 8">AN3</strain>
    </source>
</reference>
<accession>A0A839EIU7</accession>
<dbReference type="PANTHER" id="PTHR10996">
    <property type="entry name" value="2-HYDROXYACID DEHYDROGENASE-RELATED"/>
    <property type="match status" value="1"/>
</dbReference>
<proteinExistence type="inferred from homology"/>
<dbReference type="Pfam" id="PF02826">
    <property type="entry name" value="2-Hacid_dh_C"/>
    <property type="match status" value="1"/>
</dbReference>
<evidence type="ECO:0000256" key="3">
    <source>
        <dbReference type="ARBA" id="ARBA00023027"/>
    </source>
</evidence>
<dbReference type="GO" id="GO:0030267">
    <property type="term" value="F:glyoxylate reductase (NADPH) activity"/>
    <property type="evidence" value="ECO:0007669"/>
    <property type="project" value="TreeGrafter"/>
</dbReference>
<dbReference type="EMBL" id="JACGXN010000001">
    <property type="protein sequence ID" value="MBA8878268.1"/>
    <property type="molecule type" value="Genomic_DNA"/>
</dbReference>
<dbReference type="AlphaFoldDB" id="A0A839EIU7"/>